<evidence type="ECO:0000313" key="10">
    <source>
        <dbReference type="EMBL" id="NEI32726.1"/>
    </source>
</evidence>
<dbReference type="AlphaFoldDB" id="A0A6P0B0N1"/>
<evidence type="ECO:0000256" key="7">
    <source>
        <dbReference type="ARBA" id="ARBA00023136"/>
    </source>
</evidence>
<dbReference type="GO" id="GO:0043190">
    <property type="term" value="C:ATP-binding cassette (ABC) transporter complex"/>
    <property type="evidence" value="ECO:0007669"/>
    <property type="project" value="InterPro"/>
</dbReference>
<feature type="transmembrane region" description="Helical" evidence="8">
    <location>
        <begin position="24"/>
        <end position="49"/>
    </location>
</feature>
<dbReference type="CDD" id="cd06261">
    <property type="entry name" value="TM_PBP2"/>
    <property type="match status" value="1"/>
</dbReference>
<comment type="similarity">
    <text evidence="2">Belongs to the binding-protein-dependent transport system permease family. HisMQ subfamily.</text>
</comment>
<dbReference type="InterPro" id="IPR043429">
    <property type="entry name" value="ArtM/GltK/GlnP/TcyL/YhdX-like"/>
</dbReference>
<dbReference type="NCBIfam" id="TIGR01726">
    <property type="entry name" value="HEQRo_perm_3TM"/>
    <property type="match status" value="1"/>
</dbReference>
<feature type="transmembrane region" description="Helical" evidence="8">
    <location>
        <begin position="192"/>
        <end position="213"/>
    </location>
</feature>
<keyword evidence="5 8" id="KW-0812">Transmembrane</keyword>
<evidence type="ECO:0000256" key="6">
    <source>
        <dbReference type="ARBA" id="ARBA00022989"/>
    </source>
</evidence>
<dbReference type="GO" id="GO:0022857">
    <property type="term" value="F:transmembrane transporter activity"/>
    <property type="evidence" value="ECO:0007669"/>
    <property type="project" value="InterPro"/>
</dbReference>
<dbReference type="InterPro" id="IPR000515">
    <property type="entry name" value="MetI-like"/>
</dbReference>
<keyword evidence="4" id="KW-1003">Cell membrane</keyword>
<protein>
    <submittedName>
        <fullName evidence="10">ABC transporter permease subunit</fullName>
    </submittedName>
</protein>
<accession>A0A6P0B0N1</accession>
<dbReference type="EMBL" id="WUEZ01000002">
    <property type="protein sequence ID" value="NEI32726.1"/>
    <property type="molecule type" value="Genomic_DNA"/>
</dbReference>
<dbReference type="InterPro" id="IPR010065">
    <property type="entry name" value="AA_ABC_transptr_permease_3TM"/>
</dbReference>
<keyword evidence="6 8" id="KW-1133">Transmembrane helix</keyword>
<comment type="subcellular location">
    <subcellularLocation>
        <location evidence="1">Cell inner membrane</location>
        <topology evidence="1">Multi-pass membrane protein</topology>
    </subcellularLocation>
    <subcellularLocation>
        <location evidence="8">Cell membrane</location>
        <topology evidence="8">Multi-pass membrane protein</topology>
    </subcellularLocation>
</comment>
<evidence type="ECO:0000256" key="2">
    <source>
        <dbReference type="ARBA" id="ARBA00010072"/>
    </source>
</evidence>
<dbReference type="RefSeq" id="WP_164575400.1">
    <property type="nucleotide sequence ID" value="NZ_WUEZ01000002.1"/>
</dbReference>
<sequence length="236" mass="25996">MFTDILFQLPQVFTSYNIIMLAEAALTTLVLSAVGCLVGIVFGTTLSLARLSRSQLLLPFKVVALVYVEVFRRVPFLVTLLVFFFGAQVLGFDISPLVVTLISTSVISTAFVAEIIRAGLAAVRPSQLEAAEVMNFSPWQILWLVRWPQAWPLILPPVFGYFVLFIKDTALASQIGVLELTQAGKILNTKGFSALLVFATILILYFLISYPLARLGAYLESNLGASRHSRSHGQLR</sequence>
<dbReference type="Gene3D" id="1.10.3720.10">
    <property type="entry name" value="MetI-like"/>
    <property type="match status" value="1"/>
</dbReference>
<name>A0A6P0B0N1_RHILE</name>
<dbReference type="GO" id="GO:0006865">
    <property type="term" value="P:amino acid transport"/>
    <property type="evidence" value="ECO:0007669"/>
    <property type="project" value="TreeGrafter"/>
</dbReference>
<dbReference type="Proteomes" id="UP000471560">
    <property type="component" value="Unassembled WGS sequence"/>
</dbReference>
<comment type="caution">
    <text evidence="10">The sequence shown here is derived from an EMBL/GenBank/DDBJ whole genome shotgun (WGS) entry which is preliminary data.</text>
</comment>
<evidence type="ECO:0000256" key="5">
    <source>
        <dbReference type="ARBA" id="ARBA00022692"/>
    </source>
</evidence>
<evidence type="ECO:0000259" key="9">
    <source>
        <dbReference type="PROSITE" id="PS50928"/>
    </source>
</evidence>
<evidence type="ECO:0000313" key="11">
    <source>
        <dbReference type="Proteomes" id="UP000471560"/>
    </source>
</evidence>
<dbReference type="InterPro" id="IPR035906">
    <property type="entry name" value="MetI-like_sf"/>
</dbReference>
<gene>
    <name evidence="10" type="ORF">GR204_01680</name>
</gene>
<keyword evidence="7 8" id="KW-0472">Membrane</keyword>
<evidence type="ECO:0000256" key="3">
    <source>
        <dbReference type="ARBA" id="ARBA00022448"/>
    </source>
</evidence>
<evidence type="ECO:0000256" key="1">
    <source>
        <dbReference type="ARBA" id="ARBA00004429"/>
    </source>
</evidence>
<feature type="transmembrane region" description="Helical" evidence="8">
    <location>
        <begin position="70"/>
        <end position="91"/>
    </location>
</feature>
<evidence type="ECO:0000256" key="8">
    <source>
        <dbReference type="RuleBase" id="RU363032"/>
    </source>
</evidence>
<proteinExistence type="inferred from homology"/>
<keyword evidence="3 8" id="KW-0813">Transport</keyword>
<dbReference type="SUPFAM" id="SSF161098">
    <property type="entry name" value="MetI-like"/>
    <property type="match status" value="1"/>
</dbReference>
<dbReference type="PROSITE" id="PS50928">
    <property type="entry name" value="ABC_TM1"/>
    <property type="match status" value="1"/>
</dbReference>
<dbReference type="PANTHER" id="PTHR30614">
    <property type="entry name" value="MEMBRANE COMPONENT OF AMINO ACID ABC TRANSPORTER"/>
    <property type="match status" value="1"/>
</dbReference>
<evidence type="ECO:0000256" key="4">
    <source>
        <dbReference type="ARBA" id="ARBA00022475"/>
    </source>
</evidence>
<feature type="domain" description="ABC transmembrane type-1" evidence="9">
    <location>
        <begin position="25"/>
        <end position="213"/>
    </location>
</feature>
<dbReference type="PANTHER" id="PTHR30614:SF34">
    <property type="entry name" value="BLR6398 PROTEIN"/>
    <property type="match status" value="1"/>
</dbReference>
<reference evidence="10 11" key="1">
    <citation type="submission" date="2019-12" db="EMBL/GenBank/DDBJ databases">
        <title>Rhizobium genotypes associated with high levels of biological nitrogen fixation by grain legumes in a temperate-maritime cropping system.</title>
        <authorList>
            <person name="Maluk M."/>
            <person name="Francesc Ferrando Molina F."/>
            <person name="Lopez Del Egido L."/>
            <person name="Lafos M."/>
            <person name="Langarica-Fuentes A."/>
            <person name="Gebre Yohannes G."/>
            <person name="Young M.W."/>
            <person name="Martin P."/>
            <person name="Gantlett R."/>
            <person name="Kenicer G."/>
            <person name="Hawes C."/>
            <person name="Begg G.S."/>
            <person name="Quilliam R.S."/>
            <person name="Squire G.R."/>
            <person name="Poole P.S."/>
            <person name="Young P.W."/>
            <person name="Iannetta P.M."/>
            <person name="James E.K."/>
        </authorList>
    </citation>
    <scope>NUCLEOTIDE SEQUENCE [LARGE SCALE GENOMIC DNA]</scope>
    <source>
        <strain evidence="10 11">JHI1096</strain>
    </source>
</reference>
<organism evidence="10 11">
    <name type="scientific">Rhizobium leguminosarum</name>
    <dbReference type="NCBI Taxonomy" id="384"/>
    <lineage>
        <taxon>Bacteria</taxon>
        <taxon>Pseudomonadati</taxon>
        <taxon>Pseudomonadota</taxon>
        <taxon>Alphaproteobacteria</taxon>
        <taxon>Hyphomicrobiales</taxon>
        <taxon>Rhizobiaceae</taxon>
        <taxon>Rhizobium/Agrobacterium group</taxon>
        <taxon>Rhizobium</taxon>
    </lineage>
</organism>
<dbReference type="Pfam" id="PF00528">
    <property type="entry name" value="BPD_transp_1"/>
    <property type="match status" value="1"/>
</dbReference>